<dbReference type="InterPro" id="IPR010285">
    <property type="entry name" value="DNA_helicase_pif1-like_DEAD"/>
</dbReference>
<dbReference type="InterPro" id="IPR027417">
    <property type="entry name" value="P-loop_NTPase"/>
</dbReference>
<dbReference type="PANTHER" id="PTHR10492:SF101">
    <property type="entry name" value="ATP-DEPENDENT DNA HELICASE"/>
    <property type="match status" value="1"/>
</dbReference>
<keyword evidence="1" id="KW-0233">DNA recombination</keyword>
<name>A0A978W0N9_ZIZJJ</name>
<sequence>MMPFPGTVNVSGCKNRLIMDELRYDRIALAKDHNKFISNLIAEQKYVYETIVDAVEGVKPSIFFLYGYGGTGKTFVWKTLSITLRLKRKIMLTVASSGITSLLSLGDRTTHSSIRDGTIGTLNDSHAMLDIPDDLLIKDTEDSVASVVNSMYPSFS</sequence>
<keyword evidence="1" id="KW-0227">DNA damage</keyword>
<reference evidence="3" key="1">
    <citation type="journal article" date="2021" name="Front. Plant Sci.">
        <title>Chromosome-Scale Genome Assembly for Chinese Sour Jujube and Insights Into Its Genome Evolution and Domestication Signature.</title>
        <authorList>
            <person name="Shen L.-Y."/>
            <person name="Luo H."/>
            <person name="Wang X.-L."/>
            <person name="Wang X.-M."/>
            <person name="Qiu X.-J."/>
            <person name="Liu H."/>
            <person name="Zhou S.-S."/>
            <person name="Jia K.-H."/>
            <person name="Nie S."/>
            <person name="Bao Y.-T."/>
            <person name="Zhang R.-G."/>
            <person name="Yun Q.-Z."/>
            <person name="Chai Y.-H."/>
            <person name="Lu J.-Y."/>
            <person name="Li Y."/>
            <person name="Zhao S.-W."/>
            <person name="Mao J.-F."/>
            <person name="Jia S.-G."/>
            <person name="Mao Y.-M."/>
        </authorList>
    </citation>
    <scope>NUCLEOTIDE SEQUENCE</scope>
    <source>
        <strain evidence="3">AT0</strain>
        <tissue evidence="3">Leaf</tissue>
    </source>
</reference>
<evidence type="ECO:0000313" key="4">
    <source>
        <dbReference type="Proteomes" id="UP000813462"/>
    </source>
</evidence>
<dbReference type="Proteomes" id="UP000813462">
    <property type="component" value="Unassembled WGS sequence"/>
</dbReference>
<keyword evidence="1" id="KW-0378">Hydrolase</keyword>
<dbReference type="AlphaFoldDB" id="A0A978W0N9"/>
<evidence type="ECO:0000313" key="3">
    <source>
        <dbReference type="EMBL" id="KAH7545523.1"/>
    </source>
</evidence>
<dbReference type="PANTHER" id="PTHR10492">
    <property type="match status" value="1"/>
</dbReference>
<keyword evidence="1" id="KW-0347">Helicase</keyword>
<feature type="domain" description="DNA helicase Pif1-like DEAD-box helicase" evidence="2">
    <location>
        <begin position="40"/>
        <end position="115"/>
    </location>
</feature>
<dbReference type="GO" id="GO:0016787">
    <property type="term" value="F:hydrolase activity"/>
    <property type="evidence" value="ECO:0007669"/>
    <property type="project" value="UniProtKB-KW"/>
</dbReference>
<evidence type="ECO:0000259" key="2">
    <source>
        <dbReference type="Pfam" id="PF05970"/>
    </source>
</evidence>
<dbReference type="GO" id="GO:0005524">
    <property type="term" value="F:ATP binding"/>
    <property type="evidence" value="ECO:0007669"/>
    <property type="project" value="UniProtKB-KW"/>
</dbReference>
<dbReference type="GO" id="GO:0006281">
    <property type="term" value="P:DNA repair"/>
    <property type="evidence" value="ECO:0007669"/>
    <property type="project" value="UniProtKB-KW"/>
</dbReference>
<dbReference type="Pfam" id="PF05970">
    <property type="entry name" value="PIF1"/>
    <property type="match status" value="1"/>
</dbReference>
<dbReference type="GO" id="GO:0006310">
    <property type="term" value="P:DNA recombination"/>
    <property type="evidence" value="ECO:0007669"/>
    <property type="project" value="UniProtKB-KW"/>
</dbReference>
<proteinExistence type="inferred from homology"/>
<dbReference type="Gene3D" id="3.40.50.300">
    <property type="entry name" value="P-loop containing nucleotide triphosphate hydrolases"/>
    <property type="match status" value="1"/>
</dbReference>
<comment type="catalytic activity">
    <reaction evidence="1">
        <text>ATP + H2O = ADP + phosphate + H(+)</text>
        <dbReference type="Rhea" id="RHEA:13065"/>
        <dbReference type="ChEBI" id="CHEBI:15377"/>
        <dbReference type="ChEBI" id="CHEBI:15378"/>
        <dbReference type="ChEBI" id="CHEBI:30616"/>
        <dbReference type="ChEBI" id="CHEBI:43474"/>
        <dbReference type="ChEBI" id="CHEBI:456216"/>
        <dbReference type="EC" id="5.6.2.3"/>
    </reaction>
</comment>
<dbReference type="GO" id="GO:0000723">
    <property type="term" value="P:telomere maintenance"/>
    <property type="evidence" value="ECO:0007669"/>
    <property type="project" value="InterPro"/>
</dbReference>
<dbReference type="GO" id="GO:0043139">
    <property type="term" value="F:5'-3' DNA helicase activity"/>
    <property type="evidence" value="ECO:0007669"/>
    <property type="project" value="UniProtKB-EC"/>
</dbReference>
<keyword evidence="1" id="KW-0234">DNA repair</keyword>
<comment type="similarity">
    <text evidence="1">Belongs to the helicase family.</text>
</comment>
<comment type="caution">
    <text evidence="3">The sequence shown here is derived from an EMBL/GenBank/DDBJ whole genome shotgun (WGS) entry which is preliminary data.</text>
</comment>
<keyword evidence="1" id="KW-0067">ATP-binding</keyword>
<protein>
    <recommendedName>
        <fullName evidence="1">ATP-dependent DNA helicase</fullName>
        <ecNumber evidence="1">5.6.2.3</ecNumber>
    </recommendedName>
</protein>
<organism evidence="3 4">
    <name type="scientific">Ziziphus jujuba var. spinosa</name>
    <dbReference type="NCBI Taxonomy" id="714518"/>
    <lineage>
        <taxon>Eukaryota</taxon>
        <taxon>Viridiplantae</taxon>
        <taxon>Streptophyta</taxon>
        <taxon>Embryophyta</taxon>
        <taxon>Tracheophyta</taxon>
        <taxon>Spermatophyta</taxon>
        <taxon>Magnoliopsida</taxon>
        <taxon>eudicotyledons</taxon>
        <taxon>Gunneridae</taxon>
        <taxon>Pentapetalae</taxon>
        <taxon>rosids</taxon>
        <taxon>fabids</taxon>
        <taxon>Rosales</taxon>
        <taxon>Rhamnaceae</taxon>
        <taxon>Paliureae</taxon>
        <taxon>Ziziphus</taxon>
    </lineage>
</organism>
<dbReference type="SUPFAM" id="SSF52540">
    <property type="entry name" value="P-loop containing nucleoside triphosphate hydrolases"/>
    <property type="match status" value="1"/>
</dbReference>
<evidence type="ECO:0000256" key="1">
    <source>
        <dbReference type="RuleBase" id="RU363044"/>
    </source>
</evidence>
<keyword evidence="1" id="KW-0547">Nucleotide-binding</keyword>
<dbReference type="EMBL" id="JAEACU010000001">
    <property type="protein sequence ID" value="KAH7545523.1"/>
    <property type="molecule type" value="Genomic_DNA"/>
</dbReference>
<accession>A0A978W0N9</accession>
<dbReference type="EC" id="5.6.2.3" evidence="1"/>
<gene>
    <name evidence="3" type="ORF">FEM48_Zijuj01G0102800</name>
</gene>
<comment type="cofactor">
    <cofactor evidence="1">
        <name>Mg(2+)</name>
        <dbReference type="ChEBI" id="CHEBI:18420"/>
    </cofactor>
</comment>